<dbReference type="EMBL" id="JAAARO010000008">
    <property type="protein sequence ID" value="KAF5744055.1"/>
    <property type="molecule type" value="Genomic_DNA"/>
</dbReference>
<dbReference type="InterPro" id="IPR002885">
    <property type="entry name" value="PPR_rpt"/>
</dbReference>
<keyword evidence="6" id="KW-1185">Reference proteome</keyword>
<dbReference type="SUPFAM" id="SSF48452">
    <property type="entry name" value="TPR-like"/>
    <property type="match status" value="1"/>
</dbReference>
<dbReference type="Pfam" id="PF01535">
    <property type="entry name" value="PPR"/>
    <property type="match status" value="4"/>
</dbReference>
<dbReference type="Pfam" id="PF20431">
    <property type="entry name" value="E_motif"/>
    <property type="match status" value="1"/>
</dbReference>
<dbReference type="FunFam" id="1.25.40.10:FF:000344">
    <property type="entry name" value="Pentatricopeptide repeat-containing protein"/>
    <property type="match status" value="1"/>
</dbReference>
<feature type="repeat" description="PPR" evidence="3">
    <location>
        <begin position="271"/>
        <end position="305"/>
    </location>
</feature>
<dbReference type="GO" id="GO:0008270">
    <property type="term" value="F:zinc ion binding"/>
    <property type="evidence" value="ECO:0007669"/>
    <property type="project" value="InterPro"/>
</dbReference>
<gene>
    <name evidence="5" type="ORF">HS088_TW08G00647</name>
</gene>
<comment type="similarity">
    <text evidence="1">Belongs to the PPR family. PCMP-H subfamily.</text>
</comment>
<dbReference type="InterPro" id="IPR046848">
    <property type="entry name" value="E_motif"/>
</dbReference>
<organism evidence="5 6">
    <name type="scientific">Tripterygium wilfordii</name>
    <name type="common">Thunder God vine</name>
    <dbReference type="NCBI Taxonomy" id="458696"/>
    <lineage>
        <taxon>Eukaryota</taxon>
        <taxon>Viridiplantae</taxon>
        <taxon>Streptophyta</taxon>
        <taxon>Embryophyta</taxon>
        <taxon>Tracheophyta</taxon>
        <taxon>Spermatophyta</taxon>
        <taxon>Magnoliopsida</taxon>
        <taxon>eudicotyledons</taxon>
        <taxon>Gunneridae</taxon>
        <taxon>Pentapetalae</taxon>
        <taxon>rosids</taxon>
        <taxon>fabids</taxon>
        <taxon>Celastrales</taxon>
        <taxon>Celastraceae</taxon>
        <taxon>Tripterygium</taxon>
    </lineage>
</organism>
<dbReference type="PANTHER" id="PTHR47926:SF426">
    <property type="entry name" value="TETRATRICOPEPTIDE-LIKE HELICAL DOMAIN SUPERFAMILY, DYW DOMAIN-CONTAINING PROTEIN"/>
    <property type="match status" value="1"/>
</dbReference>
<dbReference type="InParanoid" id="A0A7J7DCF3"/>
<dbReference type="Proteomes" id="UP000593562">
    <property type="component" value="Unassembled WGS sequence"/>
</dbReference>
<dbReference type="Pfam" id="PF13041">
    <property type="entry name" value="PPR_2"/>
    <property type="match status" value="2"/>
</dbReference>
<evidence type="ECO:0000256" key="2">
    <source>
        <dbReference type="ARBA" id="ARBA00022737"/>
    </source>
</evidence>
<evidence type="ECO:0000313" key="6">
    <source>
        <dbReference type="Proteomes" id="UP000593562"/>
    </source>
</evidence>
<evidence type="ECO:0000256" key="1">
    <source>
        <dbReference type="ARBA" id="ARBA00006643"/>
    </source>
</evidence>
<dbReference type="FunFam" id="1.25.40.10:FF:003116">
    <property type="entry name" value="Uncharacterized protein"/>
    <property type="match status" value="1"/>
</dbReference>
<dbReference type="Pfam" id="PF14432">
    <property type="entry name" value="DYW_deaminase"/>
    <property type="match status" value="1"/>
</dbReference>
<dbReference type="OrthoDB" id="428658at2759"/>
<dbReference type="Pfam" id="PF12854">
    <property type="entry name" value="PPR_1"/>
    <property type="match status" value="1"/>
</dbReference>
<feature type="repeat" description="PPR" evidence="3">
    <location>
        <begin position="372"/>
        <end position="406"/>
    </location>
</feature>
<dbReference type="FunFam" id="1.25.40.10:FF:000366">
    <property type="entry name" value="Pentatricopeptide (PPR) repeat-containing protein"/>
    <property type="match status" value="1"/>
</dbReference>
<dbReference type="PANTHER" id="PTHR47926">
    <property type="entry name" value="PENTATRICOPEPTIDE REPEAT-CONTAINING PROTEIN"/>
    <property type="match status" value="1"/>
</dbReference>
<accession>A0A7J7DCF3</accession>
<feature type="repeat" description="PPR" evidence="3">
    <location>
        <begin position="236"/>
        <end position="270"/>
    </location>
</feature>
<dbReference type="GO" id="GO:0009451">
    <property type="term" value="P:RNA modification"/>
    <property type="evidence" value="ECO:0007669"/>
    <property type="project" value="InterPro"/>
</dbReference>
<evidence type="ECO:0000256" key="3">
    <source>
        <dbReference type="PROSITE-ProRule" id="PRU00708"/>
    </source>
</evidence>
<dbReference type="InterPro" id="IPR011990">
    <property type="entry name" value="TPR-like_helical_dom_sf"/>
</dbReference>
<dbReference type="InterPro" id="IPR032867">
    <property type="entry name" value="DYW_dom"/>
</dbReference>
<proteinExistence type="inferred from homology"/>
<feature type="repeat" description="PPR" evidence="3">
    <location>
        <begin position="135"/>
        <end position="169"/>
    </location>
</feature>
<protein>
    <submittedName>
        <fullName evidence="5">Pentatricopeptide repeat-containing protein</fullName>
    </submittedName>
</protein>
<dbReference type="Gene3D" id="1.25.40.10">
    <property type="entry name" value="Tetratricopeptide repeat domain"/>
    <property type="match status" value="3"/>
</dbReference>
<sequence length="679" mass="75914">MHQFPTFLKSIRLYLTSGDLRSAHHLFEQIPEPDIRTWTLLISAYSQHGFPRESLKLYAAFRSKSTSPDNILLLSVAKACARLCDVIKARGLHGDVIRFGFANDVSVGNALIDMYAKCNSVDGARQVFGTMVVKDVVSWTSMASCYVSSGLLQQGLGILREMLLYGVRPNLMTVSSILPACSDLKSISLGREIHGFVMRHGMEGNVFVSSALVDMYANCSCLKQAHLVFENMSERDVVSWNVILSAFFSNKEFEKGLGLFYAMRDKGVKLDQASWNAILAGCLQNGRSDLMLEMIGHMQDLGFKPNRITITSILSACTSLENIRLGKQIHGYTFRHLFIEDLQATTGLVWMYAKCGDLELSQRVFSMMPRKDTVAWNTMIMAASMHGKGEEALFLFHQMLNSGDKANSATFVSVLSGCSHSKLVDQGLLIFNSMSSVYSVEPDSDHYSCMVDVFSRAGRLKEAYELIRQMPVESTAAAWGALLGACRVYKNVELGKVAAKRLFEIEPENPGNYVLLFNVFVAAKLWEEASVTRKLMRDRGITKKPGCSWIEANNRIYTFVAGDKTNKHTSEICRFLDDMGEKMRLAGYVPNTDFVLQDVDEDEKLELLCNHSEKLAVAFGIMNLNGASVIRVFKNLRICGDCHNSIKFMAKIVGVHIVVRDCLRFHHFKDGHCSCGDFW</sequence>
<dbReference type="PROSITE" id="PS51375">
    <property type="entry name" value="PPR"/>
    <property type="match status" value="6"/>
</dbReference>
<reference evidence="5 6" key="1">
    <citation type="journal article" date="2020" name="Nat. Commun.">
        <title>Genome of Tripterygium wilfordii and identification of cytochrome P450 involved in triptolide biosynthesis.</title>
        <authorList>
            <person name="Tu L."/>
            <person name="Su P."/>
            <person name="Zhang Z."/>
            <person name="Gao L."/>
            <person name="Wang J."/>
            <person name="Hu T."/>
            <person name="Zhou J."/>
            <person name="Zhang Y."/>
            <person name="Zhao Y."/>
            <person name="Liu Y."/>
            <person name="Song Y."/>
            <person name="Tong Y."/>
            <person name="Lu Y."/>
            <person name="Yang J."/>
            <person name="Xu C."/>
            <person name="Jia M."/>
            <person name="Peters R.J."/>
            <person name="Huang L."/>
            <person name="Gao W."/>
        </authorList>
    </citation>
    <scope>NUCLEOTIDE SEQUENCE [LARGE SCALE GENOMIC DNA]</scope>
    <source>
        <strain evidence="6">cv. XIE 37</strain>
        <tissue evidence="5">Leaf</tissue>
    </source>
</reference>
<dbReference type="GO" id="GO:0003723">
    <property type="term" value="F:RNA binding"/>
    <property type="evidence" value="ECO:0007669"/>
    <property type="project" value="InterPro"/>
</dbReference>
<dbReference type="InterPro" id="IPR046960">
    <property type="entry name" value="PPR_At4g14850-like_plant"/>
</dbReference>
<feature type="repeat" description="PPR" evidence="3">
    <location>
        <begin position="443"/>
        <end position="477"/>
    </location>
</feature>
<name>A0A7J7DCF3_TRIWF</name>
<evidence type="ECO:0000259" key="4">
    <source>
        <dbReference type="Pfam" id="PF14432"/>
    </source>
</evidence>
<evidence type="ECO:0000313" key="5">
    <source>
        <dbReference type="EMBL" id="KAF5744055.1"/>
    </source>
</evidence>
<feature type="repeat" description="PPR" evidence="3">
    <location>
        <begin position="34"/>
        <end position="68"/>
    </location>
</feature>
<dbReference type="FunFam" id="1.25.40.10:FF:000031">
    <property type="entry name" value="Pentatricopeptide repeat-containing protein mitochondrial"/>
    <property type="match status" value="1"/>
</dbReference>
<dbReference type="NCBIfam" id="TIGR00756">
    <property type="entry name" value="PPR"/>
    <property type="match status" value="5"/>
</dbReference>
<comment type="caution">
    <text evidence="5">The sequence shown here is derived from an EMBL/GenBank/DDBJ whole genome shotgun (WGS) entry which is preliminary data.</text>
</comment>
<feature type="domain" description="DYW" evidence="4">
    <location>
        <begin position="587"/>
        <end position="679"/>
    </location>
</feature>
<dbReference type="AlphaFoldDB" id="A0A7J7DCF3"/>
<keyword evidence="2" id="KW-0677">Repeat</keyword>